<keyword evidence="2" id="KW-1185">Reference proteome</keyword>
<dbReference type="Proteomes" id="UP000309997">
    <property type="component" value="Unassembled WGS sequence"/>
</dbReference>
<proteinExistence type="predicted"/>
<accession>A0ACC4ALT4</accession>
<dbReference type="EMBL" id="RCHU02000018">
    <property type="protein sequence ID" value="KAL3567150.1"/>
    <property type="molecule type" value="Genomic_DNA"/>
</dbReference>
<comment type="caution">
    <text evidence="1">The sequence shown here is derived from an EMBL/GenBank/DDBJ whole genome shotgun (WGS) entry which is preliminary data.</text>
</comment>
<organism evidence="1 2">
    <name type="scientific">Populus alba</name>
    <name type="common">White poplar</name>
    <dbReference type="NCBI Taxonomy" id="43335"/>
    <lineage>
        <taxon>Eukaryota</taxon>
        <taxon>Viridiplantae</taxon>
        <taxon>Streptophyta</taxon>
        <taxon>Embryophyta</taxon>
        <taxon>Tracheophyta</taxon>
        <taxon>Spermatophyta</taxon>
        <taxon>Magnoliopsida</taxon>
        <taxon>eudicotyledons</taxon>
        <taxon>Gunneridae</taxon>
        <taxon>Pentapetalae</taxon>
        <taxon>rosids</taxon>
        <taxon>fabids</taxon>
        <taxon>Malpighiales</taxon>
        <taxon>Salicaceae</taxon>
        <taxon>Saliceae</taxon>
        <taxon>Populus</taxon>
    </lineage>
</organism>
<protein>
    <submittedName>
        <fullName evidence="1">Uncharacterized protein</fullName>
    </submittedName>
</protein>
<reference evidence="1 2" key="1">
    <citation type="journal article" date="2024" name="Plant Biotechnol. J.">
        <title>Genome and CRISPR/Cas9 system of a widespread forest tree (Populus alba) in the world.</title>
        <authorList>
            <person name="Liu Y.J."/>
            <person name="Jiang P.F."/>
            <person name="Han X.M."/>
            <person name="Li X.Y."/>
            <person name="Wang H.M."/>
            <person name="Wang Y.J."/>
            <person name="Wang X.X."/>
            <person name="Zeng Q.Y."/>
        </authorList>
    </citation>
    <scope>NUCLEOTIDE SEQUENCE [LARGE SCALE GENOMIC DNA]</scope>
    <source>
        <strain evidence="2">cv. PAL-ZL1</strain>
    </source>
</reference>
<gene>
    <name evidence="1" type="ORF">D5086_032565</name>
</gene>
<name>A0ACC4ALT4_POPAL</name>
<sequence length="192" mass="21546">MAAVELTVFQVILLFWSLRTAVSQGLDDGKGSSGEKQCRYAYLVAQSWINYGSYYSDVGGDSDPYDMRHRDSVPVVLDWGIDERVFESLVKNGSFHNSSYSSTCQFLNPSINSTNQSSTVQCSCRPGFEGNPYRYGICEAGRAYDNYRRKIKAKMAGIEENCVVDLSHDSATNVIIDDFISSKKNQIQWLIL</sequence>
<evidence type="ECO:0000313" key="1">
    <source>
        <dbReference type="EMBL" id="KAL3567150.1"/>
    </source>
</evidence>
<evidence type="ECO:0000313" key="2">
    <source>
        <dbReference type="Proteomes" id="UP000309997"/>
    </source>
</evidence>